<sequence>MMKSTHYSPPQHLETTERSPENLPKSAVRSKGWSQG</sequence>
<evidence type="ECO:0000256" key="1">
    <source>
        <dbReference type="SAM" id="MobiDB-lite"/>
    </source>
</evidence>
<evidence type="ECO:0000313" key="2">
    <source>
        <dbReference type="EMBL" id="JAD99916.1"/>
    </source>
</evidence>
<proteinExistence type="predicted"/>
<dbReference type="EMBL" id="GBRH01197979">
    <property type="protein sequence ID" value="JAD99916.1"/>
    <property type="molecule type" value="Transcribed_RNA"/>
</dbReference>
<name>A0A0A9EIJ7_ARUDO</name>
<reference evidence="2" key="2">
    <citation type="journal article" date="2015" name="Data Brief">
        <title>Shoot transcriptome of the giant reed, Arundo donax.</title>
        <authorList>
            <person name="Barrero R.A."/>
            <person name="Guerrero F.D."/>
            <person name="Moolhuijzen P."/>
            <person name="Goolsby J.A."/>
            <person name="Tidwell J."/>
            <person name="Bellgard S.E."/>
            <person name="Bellgard M.I."/>
        </authorList>
    </citation>
    <scope>NUCLEOTIDE SEQUENCE</scope>
    <source>
        <tissue evidence="2">Shoot tissue taken approximately 20 cm above the soil surface</tissue>
    </source>
</reference>
<feature type="region of interest" description="Disordered" evidence="1">
    <location>
        <begin position="1"/>
        <end position="36"/>
    </location>
</feature>
<organism evidence="2">
    <name type="scientific">Arundo donax</name>
    <name type="common">Giant reed</name>
    <name type="synonym">Donax arundinaceus</name>
    <dbReference type="NCBI Taxonomy" id="35708"/>
    <lineage>
        <taxon>Eukaryota</taxon>
        <taxon>Viridiplantae</taxon>
        <taxon>Streptophyta</taxon>
        <taxon>Embryophyta</taxon>
        <taxon>Tracheophyta</taxon>
        <taxon>Spermatophyta</taxon>
        <taxon>Magnoliopsida</taxon>
        <taxon>Liliopsida</taxon>
        <taxon>Poales</taxon>
        <taxon>Poaceae</taxon>
        <taxon>PACMAD clade</taxon>
        <taxon>Arundinoideae</taxon>
        <taxon>Arundineae</taxon>
        <taxon>Arundo</taxon>
    </lineage>
</organism>
<accession>A0A0A9EIJ7</accession>
<reference evidence="2" key="1">
    <citation type="submission" date="2014-09" db="EMBL/GenBank/DDBJ databases">
        <authorList>
            <person name="Magalhaes I.L.F."/>
            <person name="Oliveira U."/>
            <person name="Santos F.R."/>
            <person name="Vidigal T.H.D.A."/>
            <person name="Brescovit A.D."/>
            <person name="Santos A.J."/>
        </authorList>
    </citation>
    <scope>NUCLEOTIDE SEQUENCE</scope>
    <source>
        <tissue evidence="2">Shoot tissue taken approximately 20 cm above the soil surface</tissue>
    </source>
</reference>
<dbReference type="AlphaFoldDB" id="A0A0A9EIJ7"/>
<protein>
    <submittedName>
        <fullName evidence="2">Uncharacterized protein</fullName>
    </submittedName>
</protein>